<dbReference type="Gene3D" id="1.25.40.10">
    <property type="entry name" value="Tetratricopeptide repeat domain"/>
    <property type="match status" value="1"/>
</dbReference>
<accession>A0A251X4R5</accession>
<dbReference type="Pfam" id="PF08238">
    <property type="entry name" value="Sel1"/>
    <property type="match status" value="2"/>
</dbReference>
<evidence type="ECO:0000313" key="3">
    <source>
        <dbReference type="Proteomes" id="UP000194798"/>
    </source>
</evidence>
<evidence type="ECO:0000313" key="2">
    <source>
        <dbReference type="EMBL" id="OUD12189.1"/>
    </source>
</evidence>
<reference evidence="2 3" key="1">
    <citation type="submission" date="2016-12" db="EMBL/GenBank/DDBJ databases">
        <title>Thioflexothrix psekupsii D3 genome sequencing and assembly.</title>
        <authorList>
            <person name="Fomenkov A."/>
            <person name="Vincze T."/>
            <person name="Grabovich M."/>
            <person name="Anton B.P."/>
            <person name="Dubinina G."/>
            <person name="Orlova M."/>
            <person name="Belousova E."/>
            <person name="Roberts R.J."/>
        </authorList>
    </citation>
    <scope>NUCLEOTIDE SEQUENCE [LARGE SCALE GENOMIC DNA]</scope>
    <source>
        <strain evidence="2">D3</strain>
    </source>
</reference>
<feature type="region of interest" description="Disordered" evidence="1">
    <location>
        <begin position="137"/>
        <end position="161"/>
    </location>
</feature>
<keyword evidence="3" id="KW-1185">Reference proteome</keyword>
<dbReference type="AlphaFoldDB" id="A0A251X4R5"/>
<dbReference type="Proteomes" id="UP000194798">
    <property type="component" value="Unassembled WGS sequence"/>
</dbReference>
<dbReference type="SMART" id="SM00671">
    <property type="entry name" value="SEL1"/>
    <property type="match status" value="2"/>
</dbReference>
<organism evidence="2 3">
    <name type="scientific">Thioflexithrix psekupsensis</name>
    <dbReference type="NCBI Taxonomy" id="1570016"/>
    <lineage>
        <taxon>Bacteria</taxon>
        <taxon>Pseudomonadati</taxon>
        <taxon>Pseudomonadota</taxon>
        <taxon>Gammaproteobacteria</taxon>
        <taxon>Thiotrichales</taxon>
        <taxon>Thioflexithrix</taxon>
    </lineage>
</organism>
<dbReference type="SUPFAM" id="SSF81901">
    <property type="entry name" value="HCP-like"/>
    <property type="match status" value="1"/>
</dbReference>
<protein>
    <recommendedName>
        <fullName evidence="4">Sel1 repeat family protein</fullName>
    </recommendedName>
</protein>
<proteinExistence type="predicted"/>
<evidence type="ECO:0000256" key="1">
    <source>
        <dbReference type="SAM" id="MobiDB-lite"/>
    </source>
</evidence>
<dbReference type="InterPro" id="IPR006597">
    <property type="entry name" value="Sel1-like"/>
</dbReference>
<evidence type="ECO:0008006" key="4">
    <source>
        <dbReference type="Google" id="ProtNLM"/>
    </source>
</evidence>
<sequence>MTACASSDSDLIAQLRQKADNGDVTAQYQMGLLFYNGRGVTLDLSQAAQWFTQAAEQNHGEAQFNLGVLYEYGQGVEADPTQALYWYMLAAQQSVEQSAEALNALLPTLDLEQQSQALEKVAQFNAKHNLSVSIQQEITEPPPNPHSPTEPTEPIQNQQNH</sequence>
<dbReference type="PANTHER" id="PTHR43628:SF1">
    <property type="entry name" value="CHITIN SYNTHASE REGULATORY FACTOR 2-RELATED"/>
    <property type="match status" value="1"/>
</dbReference>
<dbReference type="EMBL" id="MSLT01000023">
    <property type="protein sequence ID" value="OUD12189.1"/>
    <property type="molecule type" value="Genomic_DNA"/>
</dbReference>
<comment type="caution">
    <text evidence="2">The sequence shown here is derived from an EMBL/GenBank/DDBJ whole genome shotgun (WGS) entry which is preliminary data.</text>
</comment>
<name>A0A251X4R5_9GAMM</name>
<dbReference type="PANTHER" id="PTHR43628">
    <property type="entry name" value="ACTIVATOR OF C KINASE PROTEIN 1-RELATED"/>
    <property type="match status" value="1"/>
</dbReference>
<gene>
    <name evidence="2" type="ORF">TPSD3_13790</name>
</gene>
<dbReference type="InterPro" id="IPR052945">
    <property type="entry name" value="Mitotic_Regulator"/>
</dbReference>
<dbReference type="InterPro" id="IPR011990">
    <property type="entry name" value="TPR-like_helical_dom_sf"/>
</dbReference>